<proteinExistence type="predicted"/>
<dbReference type="AlphaFoldDB" id="A0A5C1NE18"/>
<keyword evidence="5" id="KW-0540">Nuclease</keyword>
<evidence type="ECO:0000256" key="2">
    <source>
        <dbReference type="PIRSR" id="PIRSR640255-2"/>
    </source>
</evidence>
<evidence type="ECO:0000259" key="4">
    <source>
        <dbReference type="SMART" id="SM00892"/>
    </source>
</evidence>
<accession>A0A5C1NE18</accession>
<dbReference type="KEGG" id="hbh:E4T21_03415"/>
<sequence>MNLDLSLSRALPRPRNFFACLIMVVAGTVVWHTTEQGYRERMSWMGVTEWQQPNPLTFARGLRNHGYLVGWSDIRVGALWSSYMLTEDGNTNIGPRPEFRRDWRTLWPVATDSYSGSGYDRGHLAPNYAMAVTGGESAQNDSFLMSNMLPQKPNLNRQLWQRLEAVVMDYFLPRFGKLQVITGPVYAPLSLNSLLDRVGFVEVPEAFYKIIVVPGETPLAVAFIMPQEVRGDESLKGYLVSIDEVEARTGLNFLPELPENQEAAWEASAGVGDWGLSKVATLPSRF</sequence>
<keyword evidence="2" id="KW-0479">Metal-binding</keyword>
<feature type="domain" description="ENPP1-3/EXOG-like endonuclease/phosphodiesterase" evidence="3">
    <location>
        <begin position="64"/>
        <end position="260"/>
    </location>
</feature>
<reference evidence="5" key="1">
    <citation type="submission" date="2021-02" db="EMBL/GenBank/DDBJ databases">
        <title>Strain Y2R2, a novel species of the genus Halomonas.</title>
        <authorList>
            <person name="Huang H."/>
        </authorList>
    </citation>
    <scope>NUCLEOTIDE SEQUENCE</scope>
    <source>
        <strain evidence="5">Y2R2</strain>
    </source>
</reference>
<evidence type="ECO:0000313" key="5">
    <source>
        <dbReference type="EMBL" id="QEM80708.1"/>
    </source>
</evidence>
<dbReference type="InterPro" id="IPR044929">
    <property type="entry name" value="DNA/RNA_non-sp_Endonuclease_sf"/>
</dbReference>
<evidence type="ECO:0000259" key="3">
    <source>
        <dbReference type="SMART" id="SM00477"/>
    </source>
</evidence>
<dbReference type="SUPFAM" id="SSF54060">
    <property type="entry name" value="His-Me finger endonucleases"/>
    <property type="match status" value="1"/>
</dbReference>
<feature type="active site" description="Proton acceptor" evidence="1">
    <location>
        <position position="123"/>
    </location>
</feature>
<dbReference type="Gene3D" id="3.40.570.10">
    <property type="entry name" value="Extracellular Endonuclease, subunit A"/>
    <property type="match status" value="1"/>
</dbReference>
<organism evidence="5 6">
    <name type="scientific">Halomonas binhaiensis</name>
    <dbReference type="NCBI Taxonomy" id="2562282"/>
    <lineage>
        <taxon>Bacteria</taxon>
        <taxon>Pseudomonadati</taxon>
        <taxon>Pseudomonadota</taxon>
        <taxon>Gammaproteobacteria</taxon>
        <taxon>Oceanospirillales</taxon>
        <taxon>Halomonadaceae</taxon>
        <taxon>Halomonas</taxon>
    </lineage>
</organism>
<protein>
    <submittedName>
        <fullName evidence="5">DNA/RNA non-specific endonuclease</fullName>
    </submittedName>
</protein>
<dbReference type="GO" id="GO:0016787">
    <property type="term" value="F:hydrolase activity"/>
    <property type="evidence" value="ECO:0007669"/>
    <property type="project" value="InterPro"/>
</dbReference>
<dbReference type="GO" id="GO:0046872">
    <property type="term" value="F:metal ion binding"/>
    <property type="evidence" value="ECO:0007669"/>
    <property type="project" value="UniProtKB-KW"/>
</dbReference>
<evidence type="ECO:0000313" key="6">
    <source>
        <dbReference type="Proteomes" id="UP000324285"/>
    </source>
</evidence>
<dbReference type="GO" id="GO:0004519">
    <property type="term" value="F:endonuclease activity"/>
    <property type="evidence" value="ECO:0007669"/>
    <property type="project" value="UniProtKB-KW"/>
</dbReference>
<dbReference type="SMART" id="SM00477">
    <property type="entry name" value="NUC"/>
    <property type="match status" value="1"/>
</dbReference>
<dbReference type="OrthoDB" id="9811262at2"/>
<dbReference type="InterPro" id="IPR020821">
    <property type="entry name" value="ENPP1-3/EXOG-like_nuc-like"/>
</dbReference>
<evidence type="ECO:0000256" key="1">
    <source>
        <dbReference type="PIRSR" id="PIRSR640255-1"/>
    </source>
</evidence>
<feature type="domain" description="DNA/RNA non-specific endonuclease/pyrophosphatase/phosphodiesterase" evidence="4">
    <location>
        <begin position="63"/>
        <end position="260"/>
    </location>
</feature>
<dbReference type="Proteomes" id="UP000324285">
    <property type="component" value="Chromosome"/>
</dbReference>
<name>A0A5C1NE18_9GAMM</name>
<dbReference type="Pfam" id="PF01223">
    <property type="entry name" value="Endonuclease_NS"/>
    <property type="match status" value="1"/>
</dbReference>
<keyword evidence="6" id="KW-1185">Reference proteome</keyword>
<feature type="binding site" evidence="2">
    <location>
        <position position="156"/>
    </location>
    <ligand>
        <name>Mg(2+)</name>
        <dbReference type="ChEBI" id="CHEBI:18420"/>
        <note>catalytic</note>
    </ligand>
</feature>
<dbReference type="PANTHER" id="PTHR13966">
    <property type="entry name" value="ENDONUCLEASE RELATED"/>
    <property type="match status" value="1"/>
</dbReference>
<keyword evidence="5" id="KW-0255">Endonuclease</keyword>
<gene>
    <name evidence="5" type="ORF">E4T21_03415</name>
</gene>
<dbReference type="EMBL" id="CP038437">
    <property type="protein sequence ID" value="QEM80708.1"/>
    <property type="molecule type" value="Genomic_DNA"/>
</dbReference>
<dbReference type="InterPro" id="IPR001604">
    <property type="entry name" value="Endo_G_ENPP1-like_dom"/>
</dbReference>
<dbReference type="RefSeq" id="WP_149283544.1">
    <property type="nucleotide sequence ID" value="NZ_CP038437.2"/>
</dbReference>
<dbReference type="GO" id="GO:0003676">
    <property type="term" value="F:nucleic acid binding"/>
    <property type="evidence" value="ECO:0007669"/>
    <property type="project" value="InterPro"/>
</dbReference>
<keyword evidence="5" id="KW-0378">Hydrolase</keyword>
<dbReference type="PANTHER" id="PTHR13966:SF5">
    <property type="entry name" value="ENDONUCLEASE G, MITOCHONDRIAL"/>
    <property type="match status" value="1"/>
</dbReference>
<dbReference type="SMART" id="SM00892">
    <property type="entry name" value="Endonuclease_NS"/>
    <property type="match status" value="1"/>
</dbReference>
<dbReference type="InterPro" id="IPR040255">
    <property type="entry name" value="Non-specific_endonuclease"/>
</dbReference>
<dbReference type="InterPro" id="IPR044925">
    <property type="entry name" value="His-Me_finger_sf"/>
</dbReference>